<protein>
    <submittedName>
        <fullName evidence="1">Uncharacterized protein</fullName>
    </submittedName>
</protein>
<reference evidence="1 2" key="1">
    <citation type="journal article" date="2016" name="Sci. Rep.">
        <title>Metabolic traits of an uncultured archaeal lineage -MSBL1- from brine pools of the Red Sea.</title>
        <authorList>
            <person name="Mwirichia R."/>
            <person name="Alam I."/>
            <person name="Rashid M."/>
            <person name="Vinu M."/>
            <person name="Ba-Alawi W."/>
            <person name="Anthony Kamau A."/>
            <person name="Kamanda Ngugi D."/>
            <person name="Goker M."/>
            <person name="Klenk H.P."/>
            <person name="Bajic V."/>
            <person name="Stingl U."/>
        </authorList>
    </citation>
    <scope>NUCLEOTIDE SEQUENCE [LARGE SCALE GENOMIC DNA]</scope>
    <source>
        <strain evidence="1">SCGC-AAA261C02</strain>
    </source>
</reference>
<proteinExistence type="predicted"/>
<name>A0A133V145_9EURY</name>
<sequence>MIGGLSVGVDSGLELEVGCGLLEERKIVGRSERSWDWKGKGIESGQDCELFALGQWGRVNSLSQSPNSITCPYCLISDSRSGDCEK</sequence>
<dbReference type="Proteomes" id="UP000070520">
    <property type="component" value="Unassembled WGS sequence"/>
</dbReference>
<accession>A0A133V145</accession>
<evidence type="ECO:0000313" key="2">
    <source>
        <dbReference type="Proteomes" id="UP000070520"/>
    </source>
</evidence>
<dbReference type="AlphaFoldDB" id="A0A133V145"/>
<comment type="caution">
    <text evidence="1">The sequence shown here is derived from an EMBL/GenBank/DDBJ whole genome shotgun (WGS) entry which is preliminary data.</text>
</comment>
<keyword evidence="2" id="KW-1185">Reference proteome</keyword>
<dbReference type="EMBL" id="LHXW01000012">
    <property type="protein sequence ID" value="KXB00141.1"/>
    <property type="molecule type" value="Genomic_DNA"/>
</dbReference>
<gene>
    <name evidence="1" type="ORF">AKJ42_01615</name>
</gene>
<organism evidence="1 2">
    <name type="scientific">candidate division MSBL1 archaeon SCGC-AAA261C02</name>
    <dbReference type="NCBI Taxonomy" id="1698272"/>
    <lineage>
        <taxon>Archaea</taxon>
        <taxon>Methanobacteriati</taxon>
        <taxon>Methanobacteriota</taxon>
        <taxon>candidate division MSBL1</taxon>
    </lineage>
</organism>
<evidence type="ECO:0000313" key="1">
    <source>
        <dbReference type="EMBL" id="KXB00141.1"/>
    </source>
</evidence>